<proteinExistence type="predicted"/>
<protein>
    <recommendedName>
        <fullName evidence="4">DUF429 domain-containing protein</fullName>
    </recommendedName>
</protein>
<organism evidence="2 3">
    <name type="scientific">Mesorhizobium alhagi CCNWXJ12-2</name>
    <dbReference type="NCBI Taxonomy" id="1107882"/>
    <lineage>
        <taxon>Bacteria</taxon>
        <taxon>Pseudomonadati</taxon>
        <taxon>Pseudomonadota</taxon>
        <taxon>Alphaproteobacteria</taxon>
        <taxon>Hyphomicrobiales</taxon>
        <taxon>Phyllobacteriaceae</taxon>
        <taxon>Allomesorhizobium</taxon>
    </lineage>
</organism>
<gene>
    <name evidence="2" type="ORF">MAXJ12_07679</name>
</gene>
<evidence type="ECO:0000313" key="2">
    <source>
        <dbReference type="EMBL" id="EHK57882.1"/>
    </source>
</evidence>
<dbReference type="EMBL" id="AHAM01000052">
    <property type="protein sequence ID" value="EHK57882.1"/>
    <property type="molecule type" value="Genomic_DNA"/>
</dbReference>
<accession>H0HN15</accession>
<dbReference type="InterPro" id="IPR007362">
    <property type="entry name" value="DUF429"/>
</dbReference>
<dbReference type="Proteomes" id="UP000003250">
    <property type="component" value="Unassembled WGS sequence"/>
</dbReference>
<dbReference type="Pfam" id="PF04250">
    <property type="entry name" value="DUF429"/>
    <property type="match status" value="1"/>
</dbReference>
<name>H0HN15_9HYPH</name>
<dbReference type="RefSeq" id="WP_008835177.1">
    <property type="nucleotide sequence ID" value="NZ_AHAM01000052.1"/>
</dbReference>
<reference evidence="2 3" key="1">
    <citation type="journal article" date="2012" name="J. Bacteriol.">
        <title>Draft Genome Sequence of Mesorhizobium alhagi CCNWXJ12-2T, a Novel Salt-Resistant Species Isolated from the Desert of Northwestern China.</title>
        <authorList>
            <person name="Zhou M."/>
            <person name="Chen W."/>
            <person name="Chen H."/>
            <person name="Wei G."/>
        </authorList>
    </citation>
    <scope>NUCLEOTIDE SEQUENCE [LARGE SCALE GENOMIC DNA]</scope>
    <source>
        <strain evidence="2 3">CCNWXJ12-2</strain>
    </source>
</reference>
<evidence type="ECO:0000256" key="1">
    <source>
        <dbReference type="SAM" id="MobiDB-lite"/>
    </source>
</evidence>
<sequence length="305" mass="33595">MKVLGIDFTSSPRRRKPLTCLHCTLDDGVLTAGELEEWASFDLLEHALRKPGPWIAGIDFPFGQSRRFIENIGWPGNWIDYATLAGSLGRAEFRATLKSYSAARPFGDKEHRRKTDVAASSISPQKLHGVPVGLMFFEGARRLVEAGVTIPGLQQGDPERIVVEAYPGALARQLISRTSYKNDSRRKQTQSQFETRHRLLALILDGDLERSHSIRVKAPRDLADDPTGDQLDALLCAIQAAWAWTMRSERYGAPEHIDPLEGWIADPSLREARDPAYSAGPSGASAASAGPGSGRLRWNVLRSAT</sequence>
<feature type="region of interest" description="Disordered" evidence="1">
    <location>
        <begin position="273"/>
        <end position="297"/>
    </location>
</feature>
<keyword evidence="3" id="KW-1185">Reference proteome</keyword>
<evidence type="ECO:0000313" key="3">
    <source>
        <dbReference type="Proteomes" id="UP000003250"/>
    </source>
</evidence>
<feature type="compositionally biased region" description="Low complexity" evidence="1">
    <location>
        <begin position="278"/>
        <end position="290"/>
    </location>
</feature>
<dbReference type="OrthoDB" id="8338566at2"/>
<dbReference type="AlphaFoldDB" id="H0HN15"/>
<evidence type="ECO:0008006" key="4">
    <source>
        <dbReference type="Google" id="ProtNLM"/>
    </source>
</evidence>